<evidence type="ECO:0000313" key="5">
    <source>
        <dbReference type="Proteomes" id="UP000198939"/>
    </source>
</evidence>
<protein>
    <submittedName>
        <fullName evidence="2">Uncharacterized protein</fullName>
    </submittedName>
</protein>
<reference evidence="3 5" key="3">
    <citation type="submission" date="2016-10" db="EMBL/GenBank/DDBJ databases">
        <authorList>
            <person name="Varghese N."/>
            <person name="Submissions S."/>
        </authorList>
    </citation>
    <scope>NUCLEOTIDE SEQUENCE [LARGE SCALE GENOMIC DNA]</scope>
    <source>
        <strain evidence="3 5">CGMCC 1.7071</strain>
    </source>
</reference>
<evidence type="ECO:0000313" key="4">
    <source>
        <dbReference type="Proteomes" id="UP000183063"/>
    </source>
</evidence>
<feature type="transmembrane region" description="Helical" evidence="1">
    <location>
        <begin position="87"/>
        <end position="105"/>
    </location>
</feature>
<dbReference type="RefSeq" id="WP_072370828.1">
    <property type="nucleotide sequence ID" value="NZ_FNXB01000003.1"/>
</dbReference>
<feature type="transmembrane region" description="Helical" evidence="1">
    <location>
        <begin position="125"/>
        <end position="146"/>
    </location>
</feature>
<dbReference type="EMBL" id="FOCV01000001">
    <property type="protein sequence ID" value="SEM96998.1"/>
    <property type="molecule type" value="Genomic_DNA"/>
</dbReference>
<dbReference type="OrthoDB" id="8403272at2"/>
<sequence>MSRVRRIGATRIDLNEFIKRGALAVLSILAVLLPILKVSFTSEPGDIVLGDFQLLGGAAYLLPVAFLCGLATVVIDGMRAHARFIDMAGLIIAFVAVSRGAYALGSSLMQDAASVDEPSQRLDQLAQVSLSYGSIPLLLVLVGAFWQLRTSWRN</sequence>
<keyword evidence="1" id="KW-1133">Transmembrane helix</keyword>
<dbReference type="EMBL" id="FNXB01000003">
    <property type="protein sequence ID" value="SEH49351.1"/>
    <property type="molecule type" value="Genomic_DNA"/>
</dbReference>
<evidence type="ECO:0000256" key="1">
    <source>
        <dbReference type="SAM" id="Phobius"/>
    </source>
</evidence>
<name>A0A1H8CRP7_9HYPH</name>
<accession>A0A1H8CRP7</accession>
<evidence type="ECO:0000313" key="3">
    <source>
        <dbReference type="EMBL" id="SEM96998.1"/>
    </source>
</evidence>
<feature type="transmembrane region" description="Helical" evidence="1">
    <location>
        <begin position="52"/>
        <end position="75"/>
    </location>
</feature>
<organism evidence="2 4">
    <name type="scientific">Rhizobium tibeticum</name>
    <dbReference type="NCBI Taxonomy" id="501024"/>
    <lineage>
        <taxon>Bacteria</taxon>
        <taxon>Pseudomonadati</taxon>
        <taxon>Pseudomonadota</taxon>
        <taxon>Alphaproteobacteria</taxon>
        <taxon>Hyphomicrobiales</taxon>
        <taxon>Rhizobiaceae</taxon>
        <taxon>Rhizobium/Agrobacterium group</taxon>
        <taxon>Rhizobium</taxon>
    </lineage>
</organism>
<keyword evidence="1" id="KW-0472">Membrane</keyword>
<keyword evidence="1" id="KW-0812">Transmembrane</keyword>
<gene>
    <name evidence="2" type="ORF">RTCCBAU85039_0698</name>
    <name evidence="3" type="ORF">SAMN05216228_1001250</name>
</gene>
<reference evidence="2" key="1">
    <citation type="submission" date="2016-10" db="EMBL/GenBank/DDBJ databases">
        <authorList>
            <person name="de Groot N.N."/>
        </authorList>
    </citation>
    <scope>NUCLEOTIDE SEQUENCE [LARGE SCALE GENOMIC DNA]</scope>
    <source>
        <strain evidence="2">CCBAU85039</strain>
    </source>
</reference>
<dbReference type="STRING" id="501024.RTCCBAU85039_0698"/>
<evidence type="ECO:0000313" key="2">
    <source>
        <dbReference type="EMBL" id="SEH49351.1"/>
    </source>
</evidence>
<feature type="transmembrane region" description="Helical" evidence="1">
    <location>
        <begin position="21"/>
        <end position="40"/>
    </location>
</feature>
<dbReference type="Proteomes" id="UP000183063">
    <property type="component" value="Unassembled WGS sequence"/>
</dbReference>
<keyword evidence="5" id="KW-1185">Reference proteome</keyword>
<proteinExistence type="predicted"/>
<dbReference type="AlphaFoldDB" id="A0A1H8CRP7"/>
<reference evidence="4" key="2">
    <citation type="submission" date="2016-10" db="EMBL/GenBank/DDBJ databases">
        <authorList>
            <person name="Wibberg D."/>
        </authorList>
    </citation>
    <scope>NUCLEOTIDE SEQUENCE [LARGE SCALE GENOMIC DNA]</scope>
</reference>
<dbReference type="Proteomes" id="UP000198939">
    <property type="component" value="Unassembled WGS sequence"/>
</dbReference>